<keyword evidence="3" id="KW-1185">Reference proteome</keyword>
<dbReference type="OrthoDB" id="6854726at2"/>
<protein>
    <submittedName>
        <fullName evidence="2">Uncharacterized protein</fullName>
    </submittedName>
</protein>
<reference evidence="3" key="1">
    <citation type="submission" date="2017-02" db="EMBL/GenBank/DDBJ databases">
        <title>Pseudomonas floridae sp. nov., a novel pathogenic bacterial species isolated from tomato.</title>
        <authorList>
            <person name="Timilsina S."/>
            <person name="Vallad G.E."/>
            <person name="Jones J.B."/>
        </authorList>
    </citation>
    <scope>NUCLEOTIDE SEQUENCE [LARGE SCALE GENOMIC DNA]</scope>
    <source>
        <strain evidence="3">GEV388</strain>
    </source>
</reference>
<dbReference type="RefSeq" id="WP_083181052.1">
    <property type="nucleotide sequence ID" value="NZ_CBCRZR010000028.1"/>
</dbReference>
<dbReference type="EMBL" id="MUIO01000005">
    <property type="protein sequence ID" value="ORC61819.1"/>
    <property type="molecule type" value="Genomic_DNA"/>
</dbReference>
<accession>A0A1X0ND72</accession>
<name>A0A1X0ND72_9PSED</name>
<organism evidence="2 3">
    <name type="scientific">Pseudomonas floridensis</name>
    <dbReference type="NCBI Taxonomy" id="1958950"/>
    <lineage>
        <taxon>Bacteria</taxon>
        <taxon>Pseudomonadati</taxon>
        <taxon>Pseudomonadota</taxon>
        <taxon>Gammaproteobacteria</taxon>
        <taxon>Pseudomonadales</taxon>
        <taxon>Pseudomonadaceae</taxon>
        <taxon>Pseudomonas</taxon>
    </lineage>
</organism>
<feature type="compositionally biased region" description="Polar residues" evidence="1">
    <location>
        <begin position="16"/>
        <end position="25"/>
    </location>
</feature>
<evidence type="ECO:0000256" key="1">
    <source>
        <dbReference type="SAM" id="MobiDB-lite"/>
    </source>
</evidence>
<evidence type="ECO:0000313" key="2">
    <source>
        <dbReference type="EMBL" id="ORC61819.1"/>
    </source>
</evidence>
<gene>
    <name evidence="2" type="ORF">BZK31_01885</name>
</gene>
<evidence type="ECO:0000313" key="3">
    <source>
        <dbReference type="Proteomes" id="UP000192815"/>
    </source>
</evidence>
<comment type="caution">
    <text evidence="2">The sequence shown here is derived from an EMBL/GenBank/DDBJ whole genome shotgun (WGS) entry which is preliminary data.</text>
</comment>
<feature type="region of interest" description="Disordered" evidence="1">
    <location>
        <begin position="14"/>
        <end position="39"/>
    </location>
</feature>
<proteinExistence type="predicted"/>
<sequence length="192" mass="22707">MNITNTMPFYLAPQTPRRTLLSQPTRPEPSTPLTKQEKKEAFAKEFYTKEEEPWKRKFIEYWDDTKKAEGEQREMTRDQYLDSIRRKSDIALSNQYSFFHCFKEYVIDSRPGLADKSFSFTLGDDAEIKILDPGKSLSEDDLQWLTKAINSDVDFKGTVRKSARLIMTIVDHDPKFFIKKKRPQSFKFPEHY</sequence>
<dbReference type="Proteomes" id="UP000192815">
    <property type="component" value="Unassembled WGS sequence"/>
</dbReference>
<dbReference type="AlphaFoldDB" id="A0A1X0ND72"/>